<dbReference type="AlphaFoldDB" id="A0AAV7N7M5"/>
<reference evidence="2" key="1">
    <citation type="journal article" date="2022" name="bioRxiv">
        <title>Sequencing and chromosome-scale assembly of the giantPleurodeles waltlgenome.</title>
        <authorList>
            <person name="Brown T."/>
            <person name="Elewa A."/>
            <person name="Iarovenko S."/>
            <person name="Subramanian E."/>
            <person name="Araus A.J."/>
            <person name="Petzold A."/>
            <person name="Susuki M."/>
            <person name="Suzuki K.-i.T."/>
            <person name="Hayashi T."/>
            <person name="Toyoda A."/>
            <person name="Oliveira C."/>
            <person name="Osipova E."/>
            <person name="Leigh N.D."/>
            <person name="Simon A."/>
            <person name="Yun M.H."/>
        </authorList>
    </citation>
    <scope>NUCLEOTIDE SEQUENCE</scope>
    <source>
        <strain evidence="2">20211129_DDA</strain>
        <tissue evidence="2">Liver</tissue>
    </source>
</reference>
<accession>A0AAV7N7M5</accession>
<keyword evidence="3" id="KW-1185">Reference proteome</keyword>
<dbReference type="EMBL" id="JANPWB010000013">
    <property type="protein sequence ID" value="KAJ1110343.1"/>
    <property type="molecule type" value="Genomic_DNA"/>
</dbReference>
<evidence type="ECO:0000313" key="2">
    <source>
        <dbReference type="EMBL" id="KAJ1110343.1"/>
    </source>
</evidence>
<feature type="region of interest" description="Disordered" evidence="1">
    <location>
        <begin position="1"/>
        <end position="49"/>
    </location>
</feature>
<feature type="compositionally biased region" description="Basic and acidic residues" evidence="1">
    <location>
        <begin position="11"/>
        <end position="20"/>
    </location>
</feature>
<gene>
    <name evidence="2" type="ORF">NDU88_007696</name>
</gene>
<sequence length="69" mass="7706">MGSHTEALELNGRHTGREDLDPPDEEEVRGWSERELPGDGGGRDPSSVWWDRGARAWEGIYTANLLSDI</sequence>
<feature type="compositionally biased region" description="Basic and acidic residues" evidence="1">
    <location>
        <begin position="28"/>
        <end position="37"/>
    </location>
</feature>
<dbReference type="Proteomes" id="UP001066276">
    <property type="component" value="Chromosome 9"/>
</dbReference>
<evidence type="ECO:0000256" key="1">
    <source>
        <dbReference type="SAM" id="MobiDB-lite"/>
    </source>
</evidence>
<organism evidence="2 3">
    <name type="scientific">Pleurodeles waltl</name>
    <name type="common">Iberian ribbed newt</name>
    <dbReference type="NCBI Taxonomy" id="8319"/>
    <lineage>
        <taxon>Eukaryota</taxon>
        <taxon>Metazoa</taxon>
        <taxon>Chordata</taxon>
        <taxon>Craniata</taxon>
        <taxon>Vertebrata</taxon>
        <taxon>Euteleostomi</taxon>
        <taxon>Amphibia</taxon>
        <taxon>Batrachia</taxon>
        <taxon>Caudata</taxon>
        <taxon>Salamandroidea</taxon>
        <taxon>Salamandridae</taxon>
        <taxon>Pleurodelinae</taxon>
        <taxon>Pleurodeles</taxon>
    </lineage>
</organism>
<name>A0AAV7N7M5_PLEWA</name>
<proteinExistence type="predicted"/>
<comment type="caution">
    <text evidence="2">The sequence shown here is derived from an EMBL/GenBank/DDBJ whole genome shotgun (WGS) entry which is preliminary data.</text>
</comment>
<evidence type="ECO:0000313" key="3">
    <source>
        <dbReference type="Proteomes" id="UP001066276"/>
    </source>
</evidence>
<protein>
    <submittedName>
        <fullName evidence="2">Uncharacterized protein</fullName>
    </submittedName>
</protein>